<dbReference type="AlphaFoldDB" id="A0A165DEZ7"/>
<proteinExistence type="predicted"/>
<dbReference type="Proteomes" id="UP000076842">
    <property type="component" value="Unassembled WGS sequence"/>
</dbReference>
<organism evidence="2 3">
    <name type="scientific">Calocera cornea HHB12733</name>
    <dbReference type="NCBI Taxonomy" id="1353952"/>
    <lineage>
        <taxon>Eukaryota</taxon>
        <taxon>Fungi</taxon>
        <taxon>Dikarya</taxon>
        <taxon>Basidiomycota</taxon>
        <taxon>Agaricomycotina</taxon>
        <taxon>Dacrymycetes</taxon>
        <taxon>Dacrymycetales</taxon>
        <taxon>Dacrymycetaceae</taxon>
        <taxon>Calocera</taxon>
    </lineage>
</organism>
<accession>A0A165DEZ7</accession>
<name>A0A165DEZ7_9BASI</name>
<evidence type="ECO:0000256" key="1">
    <source>
        <dbReference type="SAM" id="MobiDB-lite"/>
    </source>
</evidence>
<feature type="compositionally biased region" description="Low complexity" evidence="1">
    <location>
        <begin position="180"/>
        <end position="189"/>
    </location>
</feature>
<dbReference type="InParanoid" id="A0A165DEZ7"/>
<gene>
    <name evidence="2" type="ORF">CALCODRAFT_486960</name>
</gene>
<evidence type="ECO:0000313" key="2">
    <source>
        <dbReference type="EMBL" id="KZT52667.1"/>
    </source>
</evidence>
<sequence length="292" mass="32274">MRSGSFQVAPLQFERVIARPPPQEDKENPFIVTSMDPSSPGSTKKRKIPLGDQQDLELKDSPKRINITPAVEPAVDARDSELEGGEEGTESDEGLGQVQRKIEYLSLKRARDSSPPSPPSIESPDDDHLTVPDPNIDDASPRKRSRLSFLGQAPATSNADKPALPEMPHIDLSRPPPSPTRLRQPTSPTKFTGMPQLQKGALPRSPRGASLFSVALGNRLEKEKEKEVDLKPRPTFIGRVEPSLPTLPPVTFPITMNTPSTTIPQPHYLMAMRSLHLRHGNPRRRLLPSLFQ</sequence>
<keyword evidence="3" id="KW-1185">Reference proteome</keyword>
<feature type="region of interest" description="Disordered" evidence="1">
    <location>
        <begin position="1"/>
        <end position="208"/>
    </location>
</feature>
<reference evidence="2 3" key="1">
    <citation type="journal article" date="2016" name="Mol. Biol. Evol.">
        <title>Comparative Genomics of Early-Diverging Mushroom-Forming Fungi Provides Insights into the Origins of Lignocellulose Decay Capabilities.</title>
        <authorList>
            <person name="Nagy L.G."/>
            <person name="Riley R."/>
            <person name="Tritt A."/>
            <person name="Adam C."/>
            <person name="Daum C."/>
            <person name="Floudas D."/>
            <person name="Sun H."/>
            <person name="Yadav J.S."/>
            <person name="Pangilinan J."/>
            <person name="Larsson K.H."/>
            <person name="Matsuura K."/>
            <person name="Barry K."/>
            <person name="Labutti K."/>
            <person name="Kuo R."/>
            <person name="Ohm R.A."/>
            <person name="Bhattacharya S.S."/>
            <person name="Shirouzu T."/>
            <person name="Yoshinaga Y."/>
            <person name="Martin F.M."/>
            <person name="Grigoriev I.V."/>
            <person name="Hibbett D.S."/>
        </authorList>
    </citation>
    <scope>NUCLEOTIDE SEQUENCE [LARGE SCALE GENOMIC DNA]</scope>
    <source>
        <strain evidence="2 3">HHB12733</strain>
    </source>
</reference>
<evidence type="ECO:0000313" key="3">
    <source>
        <dbReference type="Proteomes" id="UP000076842"/>
    </source>
</evidence>
<feature type="compositionally biased region" description="Acidic residues" evidence="1">
    <location>
        <begin position="82"/>
        <end position="93"/>
    </location>
</feature>
<protein>
    <submittedName>
        <fullName evidence="2">Uncharacterized protein</fullName>
    </submittedName>
</protein>
<dbReference type="EMBL" id="KV424059">
    <property type="protein sequence ID" value="KZT52667.1"/>
    <property type="molecule type" value="Genomic_DNA"/>
</dbReference>